<feature type="region of interest" description="Disordered" evidence="1">
    <location>
        <begin position="211"/>
        <end position="230"/>
    </location>
</feature>
<dbReference type="PROSITE" id="PS50112">
    <property type="entry name" value="PAS"/>
    <property type="match status" value="1"/>
</dbReference>
<dbReference type="PROSITE" id="PS50887">
    <property type="entry name" value="GGDEF"/>
    <property type="match status" value="1"/>
</dbReference>
<feature type="domain" description="EAL" evidence="3">
    <location>
        <begin position="398"/>
        <end position="651"/>
    </location>
</feature>
<evidence type="ECO:0000313" key="5">
    <source>
        <dbReference type="EMBL" id="MEY8041819.1"/>
    </source>
</evidence>
<dbReference type="SMART" id="SM00052">
    <property type="entry name" value="EAL"/>
    <property type="match status" value="1"/>
</dbReference>
<proteinExistence type="predicted"/>
<dbReference type="PROSITE" id="PS50883">
    <property type="entry name" value="EAL"/>
    <property type="match status" value="1"/>
</dbReference>
<evidence type="ECO:0000256" key="1">
    <source>
        <dbReference type="SAM" id="MobiDB-lite"/>
    </source>
</evidence>
<feature type="domain" description="GGDEF" evidence="4">
    <location>
        <begin position="253"/>
        <end position="389"/>
    </location>
</feature>
<dbReference type="InterPro" id="IPR000160">
    <property type="entry name" value="GGDEF_dom"/>
</dbReference>
<feature type="compositionally biased region" description="Basic and acidic residues" evidence="1">
    <location>
        <begin position="213"/>
        <end position="230"/>
    </location>
</feature>
<dbReference type="Gene3D" id="3.20.20.450">
    <property type="entry name" value="EAL domain"/>
    <property type="match status" value="1"/>
</dbReference>
<dbReference type="InterPro" id="IPR035919">
    <property type="entry name" value="EAL_sf"/>
</dbReference>
<dbReference type="SUPFAM" id="SSF55785">
    <property type="entry name" value="PYP-like sensor domain (PAS domain)"/>
    <property type="match status" value="1"/>
</dbReference>
<evidence type="ECO:0000259" key="3">
    <source>
        <dbReference type="PROSITE" id="PS50883"/>
    </source>
</evidence>
<dbReference type="Pfam" id="PF00990">
    <property type="entry name" value="GGDEF"/>
    <property type="match status" value="1"/>
</dbReference>
<accession>A0ABV4CM44</accession>
<dbReference type="Gene3D" id="3.30.70.270">
    <property type="match status" value="1"/>
</dbReference>
<reference evidence="5 6" key="1">
    <citation type="submission" date="2024-08" db="EMBL/GenBank/DDBJ databases">
        <title>Genome mining of Saccharopolyspora cebuensis PGLac3 from Nigerian medicinal plant.</title>
        <authorList>
            <person name="Ezeobiora C.E."/>
            <person name="Igbokwe N.H."/>
            <person name="Amin D.H."/>
            <person name="Mendie U.E."/>
        </authorList>
    </citation>
    <scope>NUCLEOTIDE SEQUENCE [LARGE SCALE GENOMIC DNA]</scope>
    <source>
        <strain evidence="5 6">PGLac3</strain>
    </source>
</reference>
<dbReference type="Gene3D" id="3.30.450.20">
    <property type="entry name" value="PAS domain"/>
    <property type="match status" value="1"/>
</dbReference>
<comment type="caution">
    <text evidence="5">The sequence shown here is derived from an EMBL/GenBank/DDBJ whole genome shotgun (WGS) entry which is preliminary data.</text>
</comment>
<dbReference type="InterPro" id="IPR052155">
    <property type="entry name" value="Biofilm_reg_signaling"/>
</dbReference>
<evidence type="ECO:0000259" key="2">
    <source>
        <dbReference type="PROSITE" id="PS50112"/>
    </source>
</evidence>
<sequence>MLSAPGGVIVRVTDAAVDLVGVDSAAELIGLDLGELLSQEDAVCRVPGGAVVRPVSWPHVVEPRLLVTLLVEVSDLVSPLGELPAELRGWPLELQRFARVGAYPLRDAQRQAKIGTWEWDPTTGAMWLSELLRELIGVPTGEPFNLDDFLRGIHPEDRERVRTALTGLIERDHNLVVEFRMLLPQERVFRVHGTAMRLSGEPFALVGTAQDVTEQRRPEQGEEEQPTRDEVTGLLDRTAALGEIARLDADPRADAAVLCCGIDNFKRVTISLGGHEAGDELLAALARRLQDGVPDGCAVVRGSGEDEFVIFCPDVAAVGGLGELTGRVSGLLRTTVPVHGHLIQVSAAIGVAVRGANATSGADLLRFANAAMVEAEGKGGAGQVAFAGPATMAAADWQLPLEERLREALHEDGLELHYQPLVAADGTILGAEALVRWHYPEHGPVSPATFLPVAERGGLLRDLDRWVLRTALREAAGWRLPDGGGPLIALNLAELVPGDADFVGVVESVVTEAGIDWHRIILELVESDLVDLRPRARGGMRELAERGARFAIDDFGTGYSSLGRLKELPAQIIKIDRRFVAAVEQDTADFAVTRAIVDMARAMGRWCVAEGVETASQVSILSALGVEFYQGWAFSPAVPAERFRELLADSALPPPER</sequence>
<dbReference type="Pfam" id="PF08447">
    <property type="entry name" value="PAS_3"/>
    <property type="match status" value="1"/>
</dbReference>
<dbReference type="PANTHER" id="PTHR44757">
    <property type="entry name" value="DIGUANYLATE CYCLASE DGCP"/>
    <property type="match status" value="1"/>
</dbReference>
<dbReference type="SUPFAM" id="SSF141868">
    <property type="entry name" value="EAL domain-like"/>
    <property type="match status" value="1"/>
</dbReference>
<dbReference type="CDD" id="cd01949">
    <property type="entry name" value="GGDEF"/>
    <property type="match status" value="1"/>
</dbReference>
<name>A0ABV4CM44_9PSEU</name>
<protein>
    <submittedName>
        <fullName evidence="5">Bifunctional diguanylate cyclase/phosphodiesterase</fullName>
    </submittedName>
</protein>
<feature type="domain" description="PAS" evidence="2">
    <location>
        <begin position="120"/>
        <end position="172"/>
    </location>
</feature>
<evidence type="ECO:0000313" key="6">
    <source>
        <dbReference type="Proteomes" id="UP001564626"/>
    </source>
</evidence>
<dbReference type="InterPro" id="IPR013655">
    <property type="entry name" value="PAS_fold_3"/>
</dbReference>
<dbReference type="SUPFAM" id="SSF55073">
    <property type="entry name" value="Nucleotide cyclase"/>
    <property type="match status" value="1"/>
</dbReference>
<dbReference type="Proteomes" id="UP001564626">
    <property type="component" value="Unassembled WGS sequence"/>
</dbReference>
<evidence type="ECO:0000259" key="4">
    <source>
        <dbReference type="PROSITE" id="PS50887"/>
    </source>
</evidence>
<dbReference type="CDD" id="cd01948">
    <property type="entry name" value="EAL"/>
    <property type="match status" value="1"/>
</dbReference>
<dbReference type="InterPro" id="IPR035965">
    <property type="entry name" value="PAS-like_dom_sf"/>
</dbReference>
<dbReference type="Pfam" id="PF00563">
    <property type="entry name" value="EAL"/>
    <property type="match status" value="1"/>
</dbReference>
<dbReference type="InterPro" id="IPR001633">
    <property type="entry name" value="EAL_dom"/>
</dbReference>
<dbReference type="InterPro" id="IPR043128">
    <property type="entry name" value="Rev_trsase/Diguanyl_cyclase"/>
</dbReference>
<dbReference type="InterPro" id="IPR000014">
    <property type="entry name" value="PAS"/>
</dbReference>
<dbReference type="InterPro" id="IPR029787">
    <property type="entry name" value="Nucleotide_cyclase"/>
</dbReference>
<dbReference type="CDD" id="cd00130">
    <property type="entry name" value="PAS"/>
    <property type="match status" value="1"/>
</dbReference>
<dbReference type="NCBIfam" id="TIGR00254">
    <property type="entry name" value="GGDEF"/>
    <property type="match status" value="1"/>
</dbReference>
<dbReference type="PANTHER" id="PTHR44757:SF2">
    <property type="entry name" value="BIOFILM ARCHITECTURE MAINTENANCE PROTEIN MBAA"/>
    <property type="match status" value="1"/>
</dbReference>
<gene>
    <name evidence="5" type="ORF">AB8O55_20615</name>
</gene>
<dbReference type="EMBL" id="JBGEHV010000043">
    <property type="protein sequence ID" value="MEY8041819.1"/>
    <property type="molecule type" value="Genomic_DNA"/>
</dbReference>
<organism evidence="5 6">
    <name type="scientific">Saccharopolyspora cebuensis</name>
    <dbReference type="NCBI Taxonomy" id="418759"/>
    <lineage>
        <taxon>Bacteria</taxon>
        <taxon>Bacillati</taxon>
        <taxon>Actinomycetota</taxon>
        <taxon>Actinomycetes</taxon>
        <taxon>Pseudonocardiales</taxon>
        <taxon>Pseudonocardiaceae</taxon>
        <taxon>Saccharopolyspora</taxon>
    </lineage>
</organism>
<dbReference type="SMART" id="SM00267">
    <property type="entry name" value="GGDEF"/>
    <property type="match status" value="1"/>
</dbReference>
<keyword evidence="6" id="KW-1185">Reference proteome</keyword>